<feature type="compositionally biased region" description="Low complexity" evidence="2">
    <location>
        <begin position="15"/>
        <end position="24"/>
    </location>
</feature>
<dbReference type="Proteomes" id="UP000076632">
    <property type="component" value="Unassembled WGS sequence"/>
</dbReference>
<proteinExistence type="predicted"/>
<reference evidence="3 4" key="1">
    <citation type="journal article" date="2016" name="Fungal Biol.">
        <title>The genome of Xylona heveae provides a window into fungal endophytism.</title>
        <authorList>
            <person name="Gazis R."/>
            <person name="Kuo A."/>
            <person name="Riley R."/>
            <person name="LaButti K."/>
            <person name="Lipzen A."/>
            <person name="Lin J."/>
            <person name="Amirebrahimi M."/>
            <person name="Hesse C.N."/>
            <person name="Spatafora J.W."/>
            <person name="Henrissat B."/>
            <person name="Hainaut M."/>
            <person name="Grigoriev I.V."/>
            <person name="Hibbett D.S."/>
        </authorList>
    </citation>
    <scope>NUCLEOTIDE SEQUENCE [LARGE SCALE GENOMIC DNA]</scope>
    <source>
        <strain evidence="3 4">TC161</strain>
    </source>
</reference>
<feature type="compositionally biased region" description="Basic and acidic residues" evidence="2">
    <location>
        <begin position="195"/>
        <end position="226"/>
    </location>
</feature>
<feature type="compositionally biased region" description="Polar residues" evidence="2">
    <location>
        <begin position="353"/>
        <end position="362"/>
    </location>
</feature>
<evidence type="ECO:0000313" key="4">
    <source>
        <dbReference type="Proteomes" id="UP000076632"/>
    </source>
</evidence>
<accession>A0A165GEH9</accession>
<evidence type="ECO:0000256" key="1">
    <source>
        <dbReference type="ARBA" id="ARBA00023054"/>
    </source>
</evidence>
<feature type="compositionally biased region" description="Polar residues" evidence="2">
    <location>
        <begin position="101"/>
        <end position="117"/>
    </location>
</feature>
<feature type="compositionally biased region" description="Polar residues" evidence="2">
    <location>
        <begin position="63"/>
        <end position="84"/>
    </location>
</feature>
<feature type="compositionally biased region" description="Basic and acidic residues" evidence="2">
    <location>
        <begin position="295"/>
        <end position="350"/>
    </location>
</feature>
<feature type="compositionally biased region" description="Basic and acidic residues" evidence="2">
    <location>
        <begin position="145"/>
        <end position="161"/>
    </location>
</feature>
<organism evidence="3 4">
    <name type="scientific">Xylona heveae (strain CBS 132557 / TC161)</name>
    <dbReference type="NCBI Taxonomy" id="1328760"/>
    <lineage>
        <taxon>Eukaryota</taxon>
        <taxon>Fungi</taxon>
        <taxon>Dikarya</taxon>
        <taxon>Ascomycota</taxon>
        <taxon>Pezizomycotina</taxon>
        <taxon>Xylonomycetes</taxon>
        <taxon>Xylonales</taxon>
        <taxon>Xylonaceae</taxon>
        <taxon>Xylona</taxon>
    </lineage>
</organism>
<dbReference type="RefSeq" id="XP_018187647.1">
    <property type="nucleotide sequence ID" value="XM_018336103.1"/>
</dbReference>
<dbReference type="PANTHER" id="PTHR15885:SF1">
    <property type="entry name" value="COILED-COIL DOMAIN-CONTAINING PROTEIN 174"/>
    <property type="match status" value="1"/>
</dbReference>
<dbReference type="EMBL" id="KV407459">
    <property type="protein sequence ID" value="KZF22092.1"/>
    <property type="molecule type" value="Genomic_DNA"/>
</dbReference>
<protein>
    <submittedName>
        <fullName evidence="3">Uncharacterized protein</fullName>
    </submittedName>
</protein>
<gene>
    <name evidence="3" type="ORF">L228DRAFT_283278</name>
</gene>
<name>A0A165GEH9_XYLHT</name>
<dbReference type="InParanoid" id="A0A165GEH9"/>
<evidence type="ECO:0000313" key="3">
    <source>
        <dbReference type="EMBL" id="KZF22092.1"/>
    </source>
</evidence>
<dbReference type="GeneID" id="28901240"/>
<feature type="region of interest" description="Disordered" evidence="2">
    <location>
        <begin position="55"/>
        <end position="362"/>
    </location>
</feature>
<dbReference type="AlphaFoldDB" id="A0A165GEH9"/>
<dbReference type="PANTHER" id="PTHR15885">
    <property type="entry name" value="COILED-COIL DOMAIN-CONTAINING PROTEIN 174"/>
    <property type="match status" value="1"/>
</dbReference>
<dbReference type="OrthoDB" id="333551at2759"/>
<feature type="compositionally biased region" description="Basic and acidic residues" evidence="2">
    <location>
        <begin position="255"/>
        <end position="283"/>
    </location>
</feature>
<sequence>MWLLFRGGPALPDLTTTMSKSSSSLYGIPRPKSSTAKEISSSTTLSFTSQLSSLLANSAKGESPQSSGRTRPSQSKSSIFNAHNKNAKKRALKDLEDEDNPTFSQRSSVEGVDSSTLHRSKRKMEEKARLYAAMKRGDYVPSGGDDSRDERGLVDFDRKWAESTARGEGQNYDTSSGEDDDEPASDEELVEFEDEFGRTKRGTKAEAAREQRRRRDDAADEPDRLSARPSEPGNLIYGDTIQAAAFNPDEPIATRMEDLARNRDKSPTPPEEVHYDASKEVRTKGVGFYGFSKDQQGRKKEMESLEKERQETEKGRREKDERKERRKAEIEERRRKIREQRGKNQAEKFLDGLNQSFGADTP</sequence>
<dbReference type="InterPro" id="IPR025066">
    <property type="entry name" value="CCDC174-like"/>
</dbReference>
<feature type="compositionally biased region" description="Acidic residues" evidence="2">
    <location>
        <begin position="176"/>
        <end position="194"/>
    </location>
</feature>
<evidence type="ECO:0000256" key="2">
    <source>
        <dbReference type="SAM" id="MobiDB-lite"/>
    </source>
</evidence>
<keyword evidence="4" id="KW-1185">Reference proteome</keyword>
<feature type="region of interest" description="Disordered" evidence="2">
    <location>
        <begin position="13"/>
        <end position="43"/>
    </location>
</feature>
<dbReference type="STRING" id="1328760.A0A165GEH9"/>
<dbReference type="OMA" id="HNKGAQK"/>
<keyword evidence="1" id="KW-0175">Coiled coil</keyword>
<dbReference type="Pfam" id="PF13300">
    <property type="entry name" value="DUF4078"/>
    <property type="match status" value="1"/>
</dbReference>
<dbReference type="GO" id="GO:0005634">
    <property type="term" value="C:nucleus"/>
    <property type="evidence" value="ECO:0007669"/>
    <property type="project" value="TreeGrafter"/>
</dbReference>